<comment type="similarity">
    <text evidence="3">Belongs to the RNase PH family.</text>
</comment>
<keyword evidence="5" id="KW-0698">rRNA processing</keyword>
<dbReference type="GO" id="GO:0000467">
    <property type="term" value="P:exonucleolytic trimming to generate mature 3'-end of 5.8S rRNA from tricistronic rRNA transcript (SSU-rRNA, 5.8S rRNA, LSU-rRNA)"/>
    <property type="evidence" value="ECO:0007669"/>
    <property type="project" value="TreeGrafter"/>
</dbReference>
<evidence type="ECO:0000256" key="4">
    <source>
        <dbReference type="ARBA" id="ARBA00022490"/>
    </source>
</evidence>
<feature type="domain" description="ZP" evidence="11">
    <location>
        <begin position="1"/>
        <end position="101"/>
    </location>
</feature>
<dbReference type="EMBL" id="KZ348012">
    <property type="protein sequence ID" value="PIO66810.1"/>
    <property type="molecule type" value="Genomic_DNA"/>
</dbReference>
<evidence type="ECO:0000256" key="8">
    <source>
        <dbReference type="ARBA" id="ARBA00023157"/>
    </source>
</evidence>
<dbReference type="InterPro" id="IPR020568">
    <property type="entry name" value="Ribosomal_Su5_D2-typ_SF"/>
</dbReference>
<dbReference type="GO" id="GO:0034475">
    <property type="term" value="P:U4 snRNA 3'-end processing"/>
    <property type="evidence" value="ECO:0007669"/>
    <property type="project" value="TreeGrafter"/>
</dbReference>
<sequence>DYEYDMFVHSCFASDGQGSTKIDLIDRNGCVNRPQFVSQLSRTKDPSGIMYYFFRITAFKFPGPADVYFSCSVELTPFRNASSAQMGEQWFKSCLPDEYYEKFIAEGIYPDGRSISAFRPLFFKLGAWGGVGSALVKLGGASVSCTVEASLALIHDSPFVFCEIDACASVTQAQVNDVTDLLNKVFTNESLSCRSALLVKGIDKEAVMTWELTLRVQILNSDGSILDAVFCAVSAALFDVRLPSVTLKHAKDDESPLRQEEISILEETTSLALESFPIAFTFHVFKSNNKDY</sequence>
<dbReference type="Pfam" id="PF00100">
    <property type="entry name" value="Zona_pellucida"/>
    <property type="match status" value="1"/>
</dbReference>
<gene>
    <name evidence="12" type="ORF">TELCIR_11462</name>
</gene>
<dbReference type="InterPro" id="IPR042235">
    <property type="entry name" value="ZP-C_dom"/>
</dbReference>
<dbReference type="GO" id="GO:0034476">
    <property type="term" value="P:U5 snRNA 3'-end processing"/>
    <property type="evidence" value="ECO:0007669"/>
    <property type="project" value="TreeGrafter"/>
</dbReference>
<dbReference type="OrthoDB" id="45882at2759"/>
<dbReference type="GO" id="GO:0000176">
    <property type="term" value="C:nuclear exosome (RNase complex)"/>
    <property type="evidence" value="ECO:0007669"/>
    <property type="project" value="TreeGrafter"/>
</dbReference>
<protein>
    <recommendedName>
        <fullName evidence="10">Ribosomal RNA-processing protein 43</fullName>
    </recommendedName>
</protein>
<dbReference type="Pfam" id="PF01138">
    <property type="entry name" value="RNase_PH"/>
    <property type="match status" value="1"/>
</dbReference>
<proteinExistence type="inferred from homology"/>
<dbReference type="InterPro" id="IPR055355">
    <property type="entry name" value="ZP-C"/>
</dbReference>
<keyword evidence="8" id="KW-1015">Disulfide bond</keyword>
<dbReference type="GO" id="GO:0071038">
    <property type="term" value="P:TRAMP-dependent tRNA surveillance pathway"/>
    <property type="evidence" value="ECO:0007669"/>
    <property type="project" value="TreeGrafter"/>
</dbReference>
<evidence type="ECO:0000256" key="3">
    <source>
        <dbReference type="ARBA" id="ARBA00006678"/>
    </source>
</evidence>
<reference evidence="12 13" key="1">
    <citation type="submission" date="2015-09" db="EMBL/GenBank/DDBJ databases">
        <title>Draft genome of the parasitic nematode Teladorsagia circumcincta isolate WARC Sus (inbred).</title>
        <authorList>
            <person name="Mitreva M."/>
        </authorList>
    </citation>
    <scope>NUCLEOTIDE SEQUENCE [LARGE SCALE GENOMIC DNA]</scope>
    <source>
        <strain evidence="12 13">S</strain>
    </source>
</reference>
<dbReference type="GO" id="GO:0005730">
    <property type="term" value="C:nucleolus"/>
    <property type="evidence" value="ECO:0007669"/>
    <property type="project" value="UniProtKB-SubCell"/>
</dbReference>
<evidence type="ECO:0000256" key="5">
    <source>
        <dbReference type="ARBA" id="ARBA00022552"/>
    </source>
</evidence>
<evidence type="ECO:0000256" key="10">
    <source>
        <dbReference type="ARBA" id="ARBA00030617"/>
    </source>
</evidence>
<evidence type="ECO:0000256" key="2">
    <source>
        <dbReference type="ARBA" id="ARBA00004604"/>
    </source>
</evidence>
<feature type="non-terminal residue" evidence="12">
    <location>
        <position position="292"/>
    </location>
</feature>
<evidence type="ECO:0000256" key="9">
    <source>
        <dbReference type="ARBA" id="ARBA00023242"/>
    </source>
</evidence>
<accession>A0A2G9UBD6</accession>
<dbReference type="InterPro" id="IPR001247">
    <property type="entry name" value="ExoRNase_PH_dom1"/>
</dbReference>
<dbReference type="PROSITE" id="PS51034">
    <property type="entry name" value="ZP_2"/>
    <property type="match status" value="1"/>
</dbReference>
<evidence type="ECO:0000313" key="12">
    <source>
        <dbReference type="EMBL" id="PIO66810.1"/>
    </source>
</evidence>
<keyword evidence="13" id="KW-1185">Reference proteome</keyword>
<dbReference type="InterPro" id="IPR001507">
    <property type="entry name" value="ZP_dom"/>
</dbReference>
<evidence type="ECO:0000259" key="11">
    <source>
        <dbReference type="PROSITE" id="PS51034"/>
    </source>
</evidence>
<dbReference type="Proteomes" id="UP000230423">
    <property type="component" value="Unassembled WGS sequence"/>
</dbReference>
<dbReference type="Gene3D" id="2.60.40.4100">
    <property type="entry name" value="Zona pellucida, ZP-C domain"/>
    <property type="match status" value="1"/>
</dbReference>
<dbReference type="GO" id="GO:0035925">
    <property type="term" value="F:mRNA 3'-UTR AU-rich region binding"/>
    <property type="evidence" value="ECO:0007669"/>
    <property type="project" value="TreeGrafter"/>
</dbReference>
<keyword evidence="4" id="KW-0963">Cytoplasm</keyword>
<comment type="subcellular location">
    <subcellularLocation>
        <location evidence="1">Cytoplasm</location>
    </subcellularLocation>
    <subcellularLocation>
        <location evidence="2">Nucleus</location>
        <location evidence="2">Nucleolus</location>
    </subcellularLocation>
</comment>
<name>A0A2G9UBD6_TELCI</name>
<evidence type="ECO:0000256" key="6">
    <source>
        <dbReference type="ARBA" id="ARBA00022835"/>
    </source>
</evidence>
<evidence type="ECO:0000256" key="7">
    <source>
        <dbReference type="ARBA" id="ARBA00022884"/>
    </source>
</evidence>
<evidence type="ECO:0000313" key="13">
    <source>
        <dbReference type="Proteomes" id="UP000230423"/>
    </source>
</evidence>
<dbReference type="GO" id="GO:0071035">
    <property type="term" value="P:nuclear polyadenylation-dependent rRNA catabolic process"/>
    <property type="evidence" value="ECO:0007669"/>
    <property type="project" value="TreeGrafter"/>
</dbReference>
<dbReference type="PANTHER" id="PTHR11097">
    <property type="entry name" value="EXOSOME COMPLEX EXONUCLEASE RIBOSOMAL RNA PROCESSING PROTEIN"/>
    <property type="match status" value="1"/>
</dbReference>
<dbReference type="GO" id="GO:0071028">
    <property type="term" value="P:nuclear mRNA surveillance"/>
    <property type="evidence" value="ECO:0007669"/>
    <property type="project" value="TreeGrafter"/>
</dbReference>
<dbReference type="GO" id="GO:0000177">
    <property type="term" value="C:cytoplasmic exosome (RNase complex)"/>
    <property type="evidence" value="ECO:0007669"/>
    <property type="project" value="TreeGrafter"/>
</dbReference>
<keyword evidence="9" id="KW-0539">Nucleus</keyword>
<dbReference type="SUPFAM" id="SSF54211">
    <property type="entry name" value="Ribosomal protein S5 domain 2-like"/>
    <property type="match status" value="1"/>
</dbReference>
<dbReference type="Gene3D" id="3.30.230.70">
    <property type="entry name" value="GHMP Kinase, N-terminal domain"/>
    <property type="match status" value="1"/>
</dbReference>
<dbReference type="InterPro" id="IPR027408">
    <property type="entry name" value="PNPase/RNase_PH_dom_sf"/>
</dbReference>
<keyword evidence="6" id="KW-0271">Exosome</keyword>
<dbReference type="GO" id="GO:0034473">
    <property type="term" value="P:U1 snRNA 3'-end processing"/>
    <property type="evidence" value="ECO:0007669"/>
    <property type="project" value="TreeGrafter"/>
</dbReference>
<organism evidence="12 13">
    <name type="scientific">Teladorsagia circumcincta</name>
    <name type="common">Brown stomach worm</name>
    <name type="synonym">Ostertagia circumcincta</name>
    <dbReference type="NCBI Taxonomy" id="45464"/>
    <lineage>
        <taxon>Eukaryota</taxon>
        <taxon>Metazoa</taxon>
        <taxon>Ecdysozoa</taxon>
        <taxon>Nematoda</taxon>
        <taxon>Chromadorea</taxon>
        <taxon>Rhabditida</taxon>
        <taxon>Rhabditina</taxon>
        <taxon>Rhabditomorpha</taxon>
        <taxon>Strongyloidea</taxon>
        <taxon>Trichostrongylidae</taxon>
        <taxon>Teladorsagia</taxon>
    </lineage>
</organism>
<evidence type="ECO:0000256" key="1">
    <source>
        <dbReference type="ARBA" id="ARBA00004496"/>
    </source>
</evidence>
<dbReference type="InterPro" id="IPR050590">
    <property type="entry name" value="Exosome_comp_Rrp42_subfam"/>
</dbReference>
<dbReference type="GO" id="GO:0016075">
    <property type="term" value="P:rRNA catabolic process"/>
    <property type="evidence" value="ECO:0007669"/>
    <property type="project" value="TreeGrafter"/>
</dbReference>
<dbReference type="PANTHER" id="PTHR11097:SF9">
    <property type="entry name" value="EXOSOME COMPLEX COMPONENT RRP43"/>
    <property type="match status" value="1"/>
</dbReference>
<feature type="non-terminal residue" evidence="12">
    <location>
        <position position="1"/>
    </location>
</feature>
<dbReference type="AlphaFoldDB" id="A0A2G9UBD6"/>
<keyword evidence="7" id="KW-0694">RNA-binding</keyword>